<evidence type="ECO:0000313" key="3">
    <source>
        <dbReference type="EMBL" id="GED05745.1"/>
    </source>
</evidence>
<sequence>MSERKVIRARSSLNEQIDALVEALELGGQYLAPELVEHGEQVLSRAESRRALSSEHVVIGLFGATGSGKSSLFNELAGADIARTGVIRPTTTKTVAAIWGAEGSGELLDWLDIDQRHVAGSENPPSLLTQSLKRGEGLILLDLPDMDSTAVEHHAISERLRSQVDFMIWVLDPQKYADASIHHGYLLDMNSYQGHLLVVLNQIDKVPESERQLVKESLDGILKAEGLADSLVMTVSAQTGEGLPKLAAGIQKACSNRALATRKLKTDVDGVVESLASELVVIKVRMPSKLDQAELEKTISHAHGVQLIAEAVQHSYRLRASASTGWPLTTWLVRLKSDPLKRLNLGRAKENPQLATTSRGPRSAAESSAISLGIDKYVATAAEDLPQGWKDPLGAEVAAQSERLDQEIDTAIATTELGIDKRSWWWPATKFLQWTALVVALAGALWLAGMAVAGYLQFDLPPAPKVEGIAVPTLMLIIGILLGIVLGLLGSFLNRMVAKIKGKRAQKNLERSVSMVVRQLVVGPVETHLDKYNSYAALVDKAAQKAD</sequence>
<dbReference type="AlphaFoldDB" id="A0A4Y4DQ75"/>
<evidence type="ECO:0000313" key="4">
    <source>
        <dbReference type="Proteomes" id="UP000316612"/>
    </source>
</evidence>
<dbReference type="GO" id="GO:0019843">
    <property type="term" value="F:rRNA binding"/>
    <property type="evidence" value="ECO:0007669"/>
    <property type="project" value="TreeGrafter"/>
</dbReference>
<keyword evidence="4" id="KW-1185">Reference proteome</keyword>
<organism evidence="3 4">
    <name type="scientific">Glutamicibacter uratoxydans</name>
    <name type="common">Arthrobacter uratoxydans</name>
    <dbReference type="NCBI Taxonomy" id="43667"/>
    <lineage>
        <taxon>Bacteria</taxon>
        <taxon>Bacillati</taxon>
        <taxon>Actinomycetota</taxon>
        <taxon>Actinomycetes</taxon>
        <taxon>Micrococcales</taxon>
        <taxon>Micrococcaceae</taxon>
        <taxon>Glutamicibacter</taxon>
    </lineage>
</organism>
<keyword evidence="1" id="KW-0472">Membrane</keyword>
<dbReference type="OrthoDB" id="974105at2"/>
<dbReference type="GO" id="GO:0005829">
    <property type="term" value="C:cytosol"/>
    <property type="evidence" value="ECO:0007669"/>
    <property type="project" value="TreeGrafter"/>
</dbReference>
<dbReference type="InterPro" id="IPR027417">
    <property type="entry name" value="P-loop_NTPase"/>
</dbReference>
<feature type="transmembrane region" description="Helical" evidence="1">
    <location>
        <begin position="469"/>
        <end position="493"/>
    </location>
</feature>
<keyword evidence="1" id="KW-1133">Transmembrane helix</keyword>
<dbReference type="RefSeq" id="WP_141363120.1">
    <property type="nucleotide sequence ID" value="NZ_BAAAJL010000007.1"/>
</dbReference>
<proteinExistence type="predicted"/>
<reference evidence="3 4" key="1">
    <citation type="submission" date="2019-06" db="EMBL/GenBank/DDBJ databases">
        <title>Whole genome shotgun sequence of Glutamicibacter uratoxydans NBRC 15515.</title>
        <authorList>
            <person name="Hosoyama A."/>
            <person name="Uohara A."/>
            <person name="Ohji S."/>
            <person name="Ichikawa N."/>
        </authorList>
    </citation>
    <scope>NUCLEOTIDE SEQUENCE [LARGE SCALE GENOMIC DNA]</scope>
    <source>
        <strain evidence="3 4">NBRC 15515</strain>
    </source>
</reference>
<dbReference type="PANTHER" id="PTHR42698:SF1">
    <property type="entry name" value="GTPASE ERA, MITOCHONDRIAL"/>
    <property type="match status" value="1"/>
</dbReference>
<dbReference type="InterPro" id="IPR005662">
    <property type="entry name" value="GTPase_Era-like"/>
</dbReference>
<comment type="caution">
    <text evidence="3">The sequence shown here is derived from an EMBL/GenBank/DDBJ whole genome shotgun (WGS) entry which is preliminary data.</text>
</comment>
<dbReference type="SUPFAM" id="SSF52540">
    <property type="entry name" value="P-loop containing nucleoside triphosphate hydrolases"/>
    <property type="match status" value="1"/>
</dbReference>
<dbReference type="Pfam" id="PF01926">
    <property type="entry name" value="MMR_HSR1"/>
    <property type="match status" value="1"/>
</dbReference>
<feature type="domain" description="G" evidence="2">
    <location>
        <begin position="59"/>
        <end position="179"/>
    </location>
</feature>
<dbReference type="GO" id="GO:0043024">
    <property type="term" value="F:ribosomal small subunit binding"/>
    <property type="evidence" value="ECO:0007669"/>
    <property type="project" value="TreeGrafter"/>
</dbReference>
<dbReference type="GO" id="GO:0005525">
    <property type="term" value="F:GTP binding"/>
    <property type="evidence" value="ECO:0007669"/>
    <property type="project" value="InterPro"/>
</dbReference>
<dbReference type="EMBL" id="BJNY01000006">
    <property type="protein sequence ID" value="GED05745.1"/>
    <property type="molecule type" value="Genomic_DNA"/>
</dbReference>
<dbReference type="Proteomes" id="UP000316612">
    <property type="component" value="Unassembled WGS sequence"/>
</dbReference>
<dbReference type="PANTHER" id="PTHR42698">
    <property type="entry name" value="GTPASE ERA"/>
    <property type="match status" value="1"/>
</dbReference>
<accession>A0A4Y4DQ75</accession>
<gene>
    <name evidence="3" type="ORF">AUR04nite_12770</name>
</gene>
<dbReference type="GO" id="GO:0000028">
    <property type="term" value="P:ribosomal small subunit assembly"/>
    <property type="evidence" value="ECO:0007669"/>
    <property type="project" value="TreeGrafter"/>
</dbReference>
<evidence type="ECO:0000256" key="1">
    <source>
        <dbReference type="SAM" id="Phobius"/>
    </source>
</evidence>
<name>A0A4Y4DQ75_GLUUR</name>
<dbReference type="Gene3D" id="3.40.50.300">
    <property type="entry name" value="P-loop containing nucleotide triphosphate hydrolases"/>
    <property type="match status" value="1"/>
</dbReference>
<protein>
    <recommendedName>
        <fullName evidence="2">G domain-containing protein</fullName>
    </recommendedName>
</protein>
<feature type="transmembrane region" description="Helical" evidence="1">
    <location>
        <begin position="431"/>
        <end position="457"/>
    </location>
</feature>
<evidence type="ECO:0000259" key="2">
    <source>
        <dbReference type="Pfam" id="PF01926"/>
    </source>
</evidence>
<keyword evidence="1" id="KW-0812">Transmembrane</keyword>
<dbReference type="InterPro" id="IPR006073">
    <property type="entry name" value="GTP-bd"/>
</dbReference>